<feature type="transmembrane region" description="Helical" evidence="2">
    <location>
        <begin position="457"/>
        <end position="479"/>
    </location>
</feature>
<dbReference type="STRING" id="136857.CTEST_10075"/>
<dbReference type="Proteomes" id="UP000035540">
    <property type="component" value="Chromosome"/>
</dbReference>
<evidence type="ECO:0000313" key="3">
    <source>
        <dbReference type="EMBL" id="AKK09440.1"/>
    </source>
</evidence>
<feature type="transmembrane region" description="Helical" evidence="2">
    <location>
        <begin position="358"/>
        <end position="381"/>
    </location>
</feature>
<feature type="region of interest" description="Disordered" evidence="1">
    <location>
        <begin position="262"/>
        <end position="288"/>
    </location>
</feature>
<dbReference type="KEGG" id="cted:CTEST_10075"/>
<sequence length="523" mass="55351">MTGATIHARSRARRLARAGTWPGVIRAELIRLKSSALQWFPLIGLLIGLLSSTFSLWSSGAHDASGILSWQAMYITGMAAPILALLAGLAETREKKARYGGTNLRPVSPIKTRAARLMVLIALSAVFHLLNFGVAWLYAVADYRAGAGTILSAGVLSWIGSISTIALFSIVARVTGMIPALLVAVVYQVAGTLTAEASWWWAFPPAWPVRLLLPTLGIHSNAVPLETGHPLAEESPVAGLALNLAFAVVTVGLAVALRGQRVAGKRPNPHRRDSDDGDDPKHATVDPSVTGLSHHPVVHIRGEHNVRENQSLLNVLAAVHRPLSRTAATPLAITAVVLVYAVALIYPPGYVSGLYTFAILPLGAGLLPVMTWSALSGAWPIAVTENHRIRGAYLAWQAILLLLLAVGTGGAHLLAGGDLTQTARMVVLWALTGILLTMVSTALRIRFGSGVAIAATVLWTVVSATLGGDVLAETVLWLVAVPSWPETADTAARFVIAIVLQALLISGSTVWATREIRGSERRG</sequence>
<feature type="transmembrane region" description="Helical" evidence="2">
    <location>
        <begin position="145"/>
        <end position="168"/>
    </location>
</feature>
<proteinExistence type="predicted"/>
<reference evidence="3 4" key="1">
    <citation type="journal article" date="2015" name="Genome Announc.">
        <title>Complete Genome Sequence of the Type Strain Corynebacterium testudinoris DSM 44614, Recovered from Necrotic Lesions in the Mouth of a Tortoise.</title>
        <authorList>
            <person name="Ruckert C."/>
            <person name="Kriete M."/>
            <person name="Jaenicke S."/>
            <person name="Winkler A."/>
            <person name="Tauch A."/>
        </authorList>
    </citation>
    <scope>NUCLEOTIDE SEQUENCE [LARGE SCALE GENOMIC DNA]</scope>
    <source>
        <strain evidence="3 4">DSM 44614</strain>
    </source>
</reference>
<keyword evidence="2" id="KW-0812">Transmembrane</keyword>
<feature type="compositionally biased region" description="Basic and acidic residues" evidence="1">
    <location>
        <begin position="270"/>
        <end position="284"/>
    </location>
</feature>
<evidence type="ECO:0000313" key="4">
    <source>
        <dbReference type="Proteomes" id="UP000035540"/>
    </source>
</evidence>
<feature type="transmembrane region" description="Helical" evidence="2">
    <location>
        <begin position="491"/>
        <end position="512"/>
    </location>
</feature>
<feature type="transmembrane region" description="Helical" evidence="2">
    <location>
        <begin position="327"/>
        <end position="346"/>
    </location>
</feature>
<gene>
    <name evidence="3" type="ORF">CTEST_10075</name>
</gene>
<feature type="transmembrane region" description="Helical" evidence="2">
    <location>
        <begin position="36"/>
        <end position="57"/>
    </location>
</feature>
<feature type="transmembrane region" description="Helical" evidence="2">
    <location>
        <begin position="117"/>
        <end position="139"/>
    </location>
</feature>
<name>A0A0G3H9K9_9CORY</name>
<dbReference type="EMBL" id="CP011545">
    <property type="protein sequence ID" value="AKK09440.1"/>
    <property type="molecule type" value="Genomic_DNA"/>
</dbReference>
<feature type="transmembrane region" description="Helical" evidence="2">
    <location>
        <begin position="69"/>
        <end position="90"/>
    </location>
</feature>
<evidence type="ECO:0000256" key="1">
    <source>
        <dbReference type="SAM" id="MobiDB-lite"/>
    </source>
</evidence>
<feature type="transmembrane region" description="Helical" evidence="2">
    <location>
        <begin position="237"/>
        <end position="257"/>
    </location>
</feature>
<organism evidence="3 4">
    <name type="scientific">Corynebacterium testudinoris</name>
    <dbReference type="NCBI Taxonomy" id="136857"/>
    <lineage>
        <taxon>Bacteria</taxon>
        <taxon>Bacillati</taxon>
        <taxon>Actinomycetota</taxon>
        <taxon>Actinomycetes</taxon>
        <taxon>Mycobacteriales</taxon>
        <taxon>Corynebacteriaceae</taxon>
        <taxon>Corynebacterium</taxon>
    </lineage>
</organism>
<feature type="transmembrane region" description="Helical" evidence="2">
    <location>
        <begin position="180"/>
        <end position="202"/>
    </location>
</feature>
<dbReference type="RefSeq" id="WP_236686080.1">
    <property type="nucleotide sequence ID" value="NZ_CP011545.1"/>
</dbReference>
<dbReference type="PATRIC" id="fig|136857.5.peg.2001"/>
<accession>A0A0G3H9K9</accession>
<protein>
    <submittedName>
        <fullName evidence="3">ABC-2 family transporter protein</fullName>
    </submittedName>
</protein>
<feature type="transmembrane region" description="Helical" evidence="2">
    <location>
        <begin position="393"/>
        <end position="414"/>
    </location>
</feature>
<evidence type="ECO:0000256" key="2">
    <source>
        <dbReference type="SAM" id="Phobius"/>
    </source>
</evidence>
<keyword evidence="4" id="KW-1185">Reference proteome</keyword>
<feature type="transmembrane region" description="Helical" evidence="2">
    <location>
        <begin position="426"/>
        <end position="445"/>
    </location>
</feature>
<dbReference type="AlphaFoldDB" id="A0A0G3H9K9"/>
<dbReference type="CDD" id="cd21807">
    <property type="entry name" value="ABC-2_lan_permease_MutE_EpiE-like"/>
    <property type="match status" value="1"/>
</dbReference>
<reference evidence="4" key="2">
    <citation type="submission" date="2015-05" db="EMBL/GenBank/DDBJ databases">
        <title>Complete genome sequence of Corynebacterium testudinoris DSM 44614, recovered from necrotic lesions in the mouth of a tortoise.</title>
        <authorList>
            <person name="Ruckert C."/>
            <person name="Albersmeier A."/>
            <person name="Winkler A."/>
            <person name="Tauch A."/>
        </authorList>
    </citation>
    <scope>NUCLEOTIDE SEQUENCE [LARGE SCALE GENOMIC DNA]</scope>
    <source>
        <strain evidence="4">DSM 44614</strain>
    </source>
</reference>
<keyword evidence="2" id="KW-0472">Membrane</keyword>
<dbReference type="InterPro" id="IPR021205">
    <property type="entry name" value="Lanti_perm_SpaE/MutE/EpiE-like"/>
</dbReference>
<keyword evidence="2" id="KW-1133">Transmembrane helix</keyword>